<proteinExistence type="predicted"/>
<name>A0ABY3YYP7_STRRM</name>
<reference evidence="1 2" key="1">
    <citation type="submission" date="2022-03" db="EMBL/GenBank/DDBJ databases">
        <title>Complete genome of Streptomyces rimosus ssp. rimosus R7 (=ATCC 10970).</title>
        <authorList>
            <person name="Beganovic S."/>
            <person name="Ruckert C."/>
            <person name="Busche T."/>
            <person name="Kalinowski J."/>
            <person name="Wittmann C."/>
        </authorList>
    </citation>
    <scope>NUCLEOTIDE SEQUENCE [LARGE SCALE GENOMIC DNA]</scope>
    <source>
        <strain evidence="1 2">R7</strain>
    </source>
</reference>
<evidence type="ECO:0000313" key="2">
    <source>
        <dbReference type="Proteomes" id="UP000829494"/>
    </source>
</evidence>
<evidence type="ECO:0000313" key="1">
    <source>
        <dbReference type="EMBL" id="UNZ02924.1"/>
    </source>
</evidence>
<dbReference type="RefSeq" id="WP_003982586.1">
    <property type="nucleotide sequence ID" value="NZ_CP043497.1"/>
</dbReference>
<dbReference type="Proteomes" id="UP000829494">
    <property type="component" value="Chromosome"/>
</dbReference>
<gene>
    <name evidence="1" type="ORF">SRIMR7_12280</name>
</gene>
<sequence length="183" mass="20490">MTYHFDDLATLNLDGHVQRWSPDGVRTAQGDVNDWLAAAQMFAARTIEAAPELDGPQWLAVSDAWLQLLAAAESSVGKKGLEWQHRDHNLTSVLLQKVGPRAGVPLRDPARLLDSVLDLMPMDDPATARELGPRWRELSREQIIELRMIKMLVAPTRPVRPLLNGLPRARELDAWLEVCPLLP</sequence>
<keyword evidence="2" id="KW-1185">Reference proteome</keyword>
<organism evidence="1 2">
    <name type="scientific">Streptomyces rimosus subsp. rimosus</name>
    <dbReference type="NCBI Taxonomy" id="132474"/>
    <lineage>
        <taxon>Bacteria</taxon>
        <taxon>Bacillati</taxon>
        <taxon>Actinomycetota</taxon>
        <taxon>Actinomycetes</taxon>
        <taxon>Kitasatosporales</taxon>
        <taxon>Streptomycetaceae</taxon>
        <taxon>Streptomyces</taxon>
    </lineage>
</organism>
<dbReference type="GeneID" id="66857982"/>
<accession>A0ABY3YYP7</accession>
<dbReference type="EMBL" id="CP094298">
    <property type="protein sequence ID" value="UNZ02924.1"/>
    <property type="molecule type" value="Genomic_DNA"/>
</dbReference>
<protein>
    <submittedName>
        <fullName evidence="1">Uncharacterized protein</fullName>
    </submittedName>
</protein>